<feature type="region of interest" description="Disordered" evidence="1">
    <location>
        <begin position="31"/>
        <end position="55"/>
    </location>
</feature>
<gene>
    <name evidence="2" type="ORF">DW352_06180</name>
</gene>
<reference evidence="2 3" key="1">
    <citation type="submission" date="2018-07" db="EMBL/GenBank/DDBJ databases">
        <authorList>
            <person name="Quirk P.G."/>
            <person name="Krulwich T.A."/>
        </authorList>
    </citation>
    <scope>NUCLEOTIDE SEQUENCE [LARGE SCALE GENOMIC DNA]</scope>
    <source>
        <strain evidence="2 3">CC-BB4</strain>
    </source>
</reference>
<keyword evidence="3" id="KW-1185">Reference proteome</keyword>
<evidence type="ECO:0000256" key="1">
    <source>
        <dbReference type="SAM" id="MobiDB-lite"/>
    </source>
</evidence>
<evidence type="ECO:0000313" key="2">
    <source>
        <dbReference type="EMBL" id="AXK80140.1"/>
    </source>
</evidence>
<sequence length="75" mass="8007">MIGKFLRGAASIGQVGHSGGTDQNSITVAEDGRKGSDYHWGNTPWSSGHNPATGGQTFTIDNRPAFTEILFLMKL</sequence>
<feature type="compositionally biased region" description="Polar residues" evidence="1">
    <location>
        <begin position="43"/>
        <end position="55"/>
    </location>
</feature>
<name>A0A345ZT93_9HYPH</name>
<protein>
    <submittedName>
        <fullName evidence="2">Uncharacterized protein</fullName>
    </submittedName>
</protein>
<dbReference type="EMBL" id="CP031417">
    <property type="protein sequence ID" value="AXK80140.1"/>
    <property type="molecule type" value="Genomic_DNA"/>
</dbReference>
<proteinExistence type="predicted"/>
<accession>A0A345ZT93</accession>
<dbReference type="Proteomes" id="UP000254889">
    <property type="component" value="Chromosome"/>
</dbReference>
<evidence type="ECO:0000313" key="3">
    <source>
        <dbReference type="Proteomes" id="UP000254889"/>
    </source>
</evidence>
<dbReference type="AlphaFoldDB" id="A0A345ZT93"/>
<organism evidence="2 3">
    <name type="scientific">Pseudolabrys taiwanensis</name>
    <dbReference type="NCBI Taxonomy" id="331696"/>
    <lineage>
        <taxon>Bacteria</taxon>
        <taxon>Pseudomonadati</taxon>
        <taxon>Pseudomonadota</taxon>
        <taxon>Alphaproteobacteria</taxon>
        <taxon>Hyphomicrobiales</taxon>
        <taxon>Xanthobacteraceae</taxon>
        <taxon>Pseudolabrys</taxon>
    </lineage>
</organism>
<dbReference type="KEGG" id="ptaw:DW352_06180"/>